<dbReference type="PANTHER" id="PTHR48111:SF22">
    <property type="entry name" value="REGULATOR OF RPOS"/>
    <property type="match status" value="1"/>
</dbReference>
<proteinExistence type="predicted"/>
<dbReference type="InterPro" id="IPR036388">
    <property type="entry name" value="WH-like_DNA-bd_sf"/>
</dbReference>
<dbReference type="Proteomes" id="UP000231379">
    <property type="component" value="Unassembled WGS sequence"/>
</dbReference>
<dbReference type="PROSITE" id="PS51755">
    <property type="entry name" value="OMPR_PHOB"/>
    <property type="match status" value="1"/>
</dbReference>
<evidence type="ECO:0000259" key="8">
    <source>
        <dbReference type="PROSITE" id="PS50110"/>
    </source>
</evidence>
<feature type="DNA-binding region" description="OmpR/PhoB-type" evidence="7">
    <location>
        <begin position="126"/>
        <end position="224"/>
    </location>
</feature>
<dbReference type="InterPro" id="IPR001789">
    <property type="entry name" value="Sig_transdc_resp-reg_receiver"/>
</dbReference>
<dbReference type="Pfam" id="PF00072">
    <property type="entry name" value="Response_reg"/>
    <property type="match status" value="1"/>
</dbReference>
<keyword evidence="2" id="KW-0902">Two-component regulatory system</keyword>
<evidence type="ECO:0000259" key="9">
    <source>
        <dbReference type="PROSITE" id="PS51755"/>
    </source>
</evidence>
<dbReference type="GO" id="GO:0032993">
    <property type="term" value="C:protein-DNA complex"/>
    <property type="evidence" value="ECO:0007669"/>
    <property type="project" value="TreeGrafter"/>
</dbReference>
<dbReference type="CDD" id="cd00383">
    <property type="entry name" value="trans_reg_C"/>
    <property type="match status" value="1"/>
</dbReference>
<dbReference type="PANTHER" id="PTHR48111">
    <property type="entry name" value="REGULATOR OF RPOS"/>
    <property type="match status" value="1"/>
</dbReference>
<dbReference type="GO" id="GO:0006355">
    <property type="term" value="P:regulation of DNA-templated transcription"/>
    <property type="evidence" value="ECO:0007669"/>
    <property type="project" value="InterPro"/>
</dbReference>
<dbReference type="EMBL" id="PFBM01000017">
    <property type="protein sequence ID" value="PIR82341.1"/>
    <property type="molecule type" value="Genomic_DNA"/>
</dbReference>
<protein>
    <submittedName>
        <fullName evidence="10">DNA-binding response regulator</fullName>
    </submittedName>
</protein>
<dbReference type="FunFam" id="1.10.10.10:FF:000005">
    <property type="entry name" value="Two-component system response regulator"/>
    <property type="match status" value="1"/>
</dbReference>
<feature type="domain" description="Response regulatory" evidence="8">
    <location>
        <begin position="2"/>
        <end position="118"/>
    </location>
</feature>
<evidence type="ECO:0000256" key="4">
    <source>
        <dbReference type="ARBA" id="ARBA00023125"/>
    </source>
</evidence>
<dbReference type="PROSITE" id="PS50110">
    <property type="entry name" value="RESPONSE_REGULATORY"/>
    <property type="match status" value="1"/>
</dbReference>
<evidence type="ECO:0000256" key="2">
    <source>
        <dbReference type="ARBA" id="ARBA00023012"/>
    </source>
</evidence>
<dbReference type="GO" id="GO:0000976">
    <property type="term" value="F:transcription cis-regulatory region binding"/>
    <property type="evidence" value="ECO:0007669"/>
    <property type="project" value="TreeGrafter"/>
</dbReference>
<dbReference type="InterPro" id="IPR011006">
    <property type="entry name" value="CheY-like_superfamily"/>
</dbReference>
<dbReference type="AlphaFoldDB" id="A0A2H0U7E6"/>
<evidence type="ECO:0000256" key="1">
    <source>
        <dbReference type="ARBA" id="ARBA00022553"/>
    </source>
</evidence>
<dbReference type="SUPFAM" id="SSF52172">
    <property type="entry name" value="CheY-like"/>
    <property type="match status" value="1"/>
</dbReference>
<keyword evidence="5" id="KW-0804">Transcription</keyword>
<evidence type="ECO:0000256" key="5">
    <source>
        <dbReference type="ARBA" id="ARBA00023163"/>
    </source>
</evidence>
<reference evidence="11" key="1">
    <citation type="submission" date="2017-09" db="EMBL/GenBank/DDBJ databases">
        <title>Depth-based differentiation of microbial function through sediment-hosted aquifers and enrichment of novel symbionts in the deep terrestrial subsurface.</title>
        <authorList>
            <person name="Probst A.J."/>
            <person name="Ladd B."/>
            <person name="Jarett J.K."/>
            <person name="Geller-Mcgrath D.E."/>
            <person name="Sieber C.M.K."/>
            <person name="Emerson J.B."/>
            <person name="Anantharaman K."/>
            <person name="Thomas B.C."/>
            <person name="Malmstrom R."/>
            <person name="Stieglmeier M."/>
            <person name="Klingl A."/>
            <person name="Woyke T."/>
            <person name="Ryan C.M."/>
            <person name="Banfield J.F."/>
        </authorList>
    </citation>
    <scope>NUCLEOTIDE SEQUENCE [LARGE SCALE GENOMIC DNA]</scope>
</reference>
<dbReference type="SMART" id="SM00448">
    <property type="entry name" value="REC"/>
    <property type="match status" value="1"/>
</dbReference>
<feature type="modified residue" description="4-aspartylphosphate" evidence="6">
    <location>
        <position position="53"/>
    </location>
</feature>
<evidence type="ECO:0000256" key="7">
    <source>
        <dbReference type="PROSITE-ProRule" id="PRU01091"/>
    </source>
</evidence>
<evidence type="ECO:0000256" key="3">
    <source>
        <dbReference type="ARBA" id="ARBA00023015"/>
    </source>
</evidence>
<gene>
    <name evidence="10" type="ORF">COU20_02865</name>
</gene>
<comment type="caution">
    <text evidence="10">The sequence shown here is derived from an EMBL/GenBank/DDBJ whole genome shotgun (WGS) entry which is preliminary data.</text>
</comment>
<evidence type="ECO:0000256" key="6">
    <source>
        <dbReference type="PROSITE-ProRule" id="PRU00169"/>
    </source>
</evidence>
<keyword evidence="3" id="KW-0805">Transcription regulation</keyword>
<feature type="domain" description="OmpR/PhoB-type" evidence="9">
    <location>
        <begin position="126"/>
        <end position="224"/>
    </location>
</feature>
<keyword evidence="1 6" id="KW-0597">Phosphoprotein</keyword>
<evidence type="ECO:0000313" key="11">
    <source>
        <dbReference type="Proteomes" id="UP000231379"/>
    </source>
</evidence>
<dbReference type="Gene3D" id="1.10.10.10">
    <property type="entry name" value="Winged helix-like DNA-binding domain superfamily/Winged helix DNA-binding domain"/>
    <property type="match status" value="1"/>
</dbReference>
<evidence type="ECO:0000313" key="10">
    <source>
        <dbReference type="EMBL" id="PIR82341.1"/>
    </source>
</evidence>
<name>A0A2H0U7E6_9BACT</name>
<sequence>MKILLVEDEKKLADALAQGLEAKGYTVDVVSDGKKALNRISLHRTDYDLMILDLMLPSMDGDEICKTAREWGVTTPILILTARNETGKKVDLLLKGADDYLPKPFSFDELVARIHALMRRPNEIHPAILKVADIELDPAKRTVTRGGKELTLTLKEFGLLEYFMRHPNQVVNREDLLAHLWDFNYASFSNVVDVHIKNLRRKLDTGDGGRILETVRGIGYRLRDQV</sequence>
<dbReference type="GO" id="GO:0005829">
    <property type="term" value="C:cytosol"/>
    <property type="evidence" value="ECO:0007669"/>
    <property type="project" value="TreeGrafter"/>
</dbReference>
<dbReference type="Gene3D" id="3.40.50.2300">
    <property type="match status" value="1"/>
</dbReference>
<organism evidence="10 11">
    <name type="scientific">Candidatus Kaiserbacteria bacterium CG10_big_fil_rev_8_21_14_0_10_59_10</name>
    <dbReference type="NCBI Taxonomy" id="1974612"/>
    <lineage>
        <taxon>Bacteria</taxon>
        <taxon>Candidatus Kaiseribacteriota</taxon>
    </lineage>
</organism>
<dbReference type="FunFam" id="3.40.50.2300:FF:000002">
    <property type="entry name" value="DNA-binding response regulator PhoP"/>
    <property type="match status" value="1"/>
</dbReference>
<dbReference type="Pfam" id="PF00486">
    <property type="entry name" value="Trans_reg_C"/>
    <property type="match status" value="1"/>
</dbReference>
<keyword evidence="4 7" id="KW-0238">DNA-binding</keyword>
<dbReference type="SMART" id="SM00862">
    <property type="entry name" value="Trans_reg_C"/>
    <property type="match status" value="1"/>
</dbReference>
<dbReference type="InterPro" id="IPR001867">
    <property type="entry name" value="OmpR/PhoB-type_DNA-bd"/>
</dbReference>
<dbReference type="InterPro" id="IPR039420">
    <property type="entry name" value="WalR-like"/>
</dbReference>
<accession>A0A2H0U7E6</accession>
<dbReference type="GO" id="GO:0000156">
    <property type="term" value="F:phosphorelay response regulator activity"/>
    <property type="evidence" value="ECO:0007669"/>
    <property type="project" value="TreeGrafter"/>
</dbReference>